<dbReference type="PANTHER" id="PTHR34406">
    <property type="entry name" value="PROTEIN YCEI"/>
    <property type="match status" value="1"/>
</dbReference>
<dbReference type="AlphaFoldDB" id="A0A9X2T3V9"/>
<protein>
    <submittedName>
        <fullName evidence="3">YceI family protein</fullName>
    </submittedName>
</protein>
<comment type="caution">
    <text evidence="3">The sequence shown here is derived from an EMBL/GenBank/DDBJ whole genome shotgun (WGS) entry which is preliminary data.</text>
</comment>
<dbReference type="InterPro" id="IPR036761">
    <property type="entry name" value="TTHA0802/YceI-like_sf"/>
</dbReference>
<dbReference type="Gene3D" id="2.40.128.110">
    <property type="entry name" value="Lipid/polyisoprenoid-binding, YceI-like"/>
    <property type="match status" value="1"/>
</dbReference>
<evidence type="ECO:0000313" key="3">
    <source>
        <dbReference type="EMBL" id="MCS0497557.1"/>
    </source>
</evidence>
<evidence type="ECO:0000256" key="1">
    <source>
        <dbReference type="SAM" id="SignalP"/>
    </source>
</evidence>
<sequence length="205" mass="21276">MSMKPLSLLALAFALGLAMPAAAQEMPGKADVARISGGTYGVDTNHTQIIWTVDHLGLSPLSGMFGAGEGTLNLDPKAPQAATLQLSIPISTLAVTSKSFGQDLGGSGFFDVAKFPSATFKSTKVTPHGAKATVEGELTLHGVTHPVTLEVSLFGAGINPRSKREEIGFTATATLRRSDFGLGVAVPLVSDEVKLDLVGVFRKNS</sequence>
<evidence type="ECO:0000313" key="4">
    <source>
        <dbReference type="Proteomes" id="UP001151088"/>
    </source>
</evidence>
<feature type="domain" description="Lipid/polyisoprenoid-binding YceI-like" evidence="2">
    <location>
        <begin position="39"/>
        <end position="202"/>
    </location>
</feature>
<dbReference type="RefSeq" id="WP_258734707.1">
    <property type="nucleotide sequence ID" value="NZ_JANTHZ010000013.1"/>
</dbReference>
<feature type="signal peptide" evidence="1">
    <location>
        <begin position="1"/>
        <end position="23"/>
    </location>
</feature>
<name>A0A9X2T3V9_9HYPH</name>
<dbReference type="PANTHER" id="PTHR34406:SF1">
    <property type="entry name" value="PROTEIN YCEI"/>
    <property type="match status" value="1"/>
</dbReference>
<dbReference type="SUPFAM" id="SSF101874">
    <property type="entry name" value="YceI-like"/>
    <property type="match status" value="1"/>
</dbReference>
<reference evidence="3" key="1">
    <citation type="submission" date="2022-08" db="EMBL/GenBank/DDBJ databases">
        <authorList>
            <person name="Li F."/>
        </authorList>
    </citation>
    <scope>NUCLEOTIDE SEQUENCE</scope>
    <source>
        <strain evidence="3">MQZ15Z-1</strain>
    </source>
</reference>
<evidence type="ECO:0000259" key="2">
    <source>
        <dbReference type="SMART" id="SM00867"/>
    </source>
</evidence>
<dbReference type="SMART" id="SM00867">
    <property type="entry name" value="YceI"/>
    <property type="match status" value="1"/>
</dbReference>
<feature type="chain" id="PRO_5040764744" evidence="1">
    <location>
        <begin position="24"/>
        <end position="205"/>
    </location>
</feature>
<keyword evidence="4" id="KW-1185">Reference proteome</keyword>
<dbReference type="InterPro" id="IPR007372">
    <property type="entry name" value="Lipid/polyisoprenoid-bd_YceI"/>
</dbReference>
<organism evidence="3 4">
    <name type="scientific">Ancylobacter mangrovi</name>
    <dbReference type="NCBI Taxonomy" id="2972472"/>
    <lineage>
        <taxon>Bacteria</taxon>
        <taxon>Pseudomonadati</taxon>
        <taxon>Pseudomonadota</taxon>
        <taxon>Alphaproteobacteria</taxon>
        <taxon>Hyphomicrobiales</taxon>
        <taxon>Xanthobacteraceae</taxon>
        <taxon>Ancylobacter</taxon>
    </lineage>
</organism>
<keyword evidence="1" id="KW-0732">Signal</keyword>
<proteinExistence type="predicted"/>
<dbReference type="Proteomes" id="UP001151088">
    <property type="component" value="Unassembled WGS sequence"/>
</dbReference>
<gene>
    <name evidence="3" type="ORF">NVS89_20920</name>
</gene>
<accession>A0A9X2T3V9</accession>
<dbReference type="EMBL" id="JANTHZ010000013">
    <property type="protein sequence ID" value="MCS0497557.1"/>
    <property type="molecule type" value="Genomic_DNA"/>
</dbReference>
<dbReference type="Pfam" id="PF04264">
    <property type="entry name" value="YceI"/>
    <property type="match status" value="1"/>
</dbReference>